<dbReference type="Proteomes" id="UP000321424">
    <property type="component" value="Unassembled WGS sequence"/>
</dbReference>
<organism evidence="1 2">
    <name type="scientific">Nocardia ninae NBRC 108245</name>
    <dbReference type="NCBI Taxonomy" id="1210091"/>
    <lineage>
        <taxon>Bacteria</taxon>
        <taxon>Bacillati</taxon>
        <taxon>Actinomycetota</taxon>
        <taxon>Actinomycetes</taxon>
        <taxon>Mycobacteriales</taxon>
        <taxon>Nocardiaceae</taxon>
        <taxon>Nocardia</taxon>
    </lineage>
</organism>
<accession>A0A511MJX3</accession>
<dbReference type="AlphaFoldDB" id="A0A511MJX3"/>
<reference evidence="1 2" key="1">
    <citation type="submission" date="2019-07" db="EMBL/GenBank/DDBJ databases">
        <title>Whole genome shotgun sequence of Nocardia ninae NBRC 108245.</title>
        <authorList>
            <person name="Hosoyama A."/>
            <person name="Uohara A."/>
            <person name="Ohji S."/>
            <person name="Ichikawa N."/>
        </authorList>
    </citation>
    <scope>NUCLEOTIDE SEQUENCE [LARGE SCALE GENOMIC DNA]</scope>
    <source>
        <strain evidence="1 2">NBRC 108245</strain>
    </source>
</reference>
<protein>
    <submittedName>
        <fullName evidence="1">Uncharacterized protein</fullName>
    </submittedName>
</protein>
<dbReference type="EMBL" id="BJXA01000042">
    <property type="protein sequence ID" value="GEM40889.1"/>
    <property type="molecule type" value="Genomic_DNA"/>
</dbReference>
<comment type="caution">
    <text evidence="1">The sequence shown here is derived from an EMBL/GenBank/DDBJ whole genome shotgun (WGS) entry which is preliminary data.</text>
</comment>
<name>A0A511MJX3_9NOCA</name>
<evidence type="ECO:0000313" key="2">
    <source>
        <dbReference type="Proteomes" id="UP000321424"/>
    </source>
</evidence>
<dbReference type="InterPro" id="IPR035344">
    <property type="entry name" value="Gp52"/>
</dbReference>
<keyword evidence="2" id="KW-1185">Reference proteome</keyword>
<dbReference type="Pfam" id="PF17468">
    <property type="entry name" value="GP52"/>
    <property type="match status" value="1"/>
</dbReference>
<sequence>MKDILDAELNGNGSIEMYRGWVHPDIHFDQQPALLDNWSDDDIEMYCGKRNVA</sequence>
<gene>
    <name evidence="1" type="ORF">NN4_54080</name>
</gene>
<dbReference type="RefSeq" id="WP_246181096.1">
    <property type="nucleotide sequence ID" value="NZ_BJXA01000042.1"/>
</dbReference>
<evidence type="ECO:0000313" key="1">
    <source>
        <dbReference type="EMBL" id="GEM40889.1"/>
    </source>
</evidence>
<proteinExistence type="predicted"/>